<dbReference type="EMBL" id="KE145352">
    <property type="protein sequence ID" value="EPE37133.1"/>
    <property type="molecule type" value="Genomic_DNA"/>
</dbReference>
<feature type="region of interest" description="Disordered" evidence="1">
    <location>
        <begin position="114"/>
        <end position="164"/>
    </location>
</feature>
<feature type="compositionally biased region" description="Basic and acidic residues" evidence="1">
    <location>
        <begin position="340"/>
        <end position="367"/>
    </location>
</feature>
<dbReference type="RefSeq" id="XP_008076448.1">
    <property type="nucleotide sequence ID" value="XM_008078257.1"/>
</dbReference>
<dbReference type="KEGG" id="glz:GLAREA_09296"/>
<feature type="compositionally biased region" description="Basic and acidic residues" evidence="1">
    <location>
        <begin position="214"/>
        <end position="247"/>
    </location>
</feature>
<accession>S3EG24</accession>
<dbReference type="OrthoDB" id="5241598at2759"/>
<protein>
    <submittedName>
        <fullName evidence="2">Uncharacterized protein</fullName>
    </submittedName>
</protein>
<evidence type="ECO:0000313" key="3">
    <source>
        <dbReference type="Proteomes" id="UP000016922"/>
    </source>
</evidence>
<sequence length="376" mass="43258">MSRIFVTVSKPHKQLIPVLTVTTADHTGGSYSIGGLHPASIAAIAGAGPKVEIKPGERFDVRFNANKVRTAFTLVINTTKHIPHLEWSSATGLGELPLGLSAIAPSVLLKNGGKAQAAGKEDKTKAKPVRDGKGSSARVRRVDRRESRSTRSSDSGHSRKYVDRYEVEECDEGYSTDGEGYYGRYDHDRQIEQDSRRHRGHYEIEETVPLKATDNSRRTRDRSERRFSRDGPERPVKTRRQIEEKPFVEQAGKRQRYRRQSEDNPHRHPKYQKQIEDVPERRPKASPKSEDNETTRNLDMYKIEEQLNMQRKDRNTRSKFDGREKARYQLEEDDDGYESEYDRWESREPSKSRSSDDGYGRGREKRASRTSSRSRH</sequence>
<evidence type="ECO:0000256" key="1">
    <source>
        <dbReference type="SAM" id="MobiDB-lite"/>
    </source>
</evidence>
<proteinExistence type="predicted"/>
<dbReference type="HOGENOM" id="CLU_735765_0_0_1"/>
<feature type="region of interest" description="Disordered" evidence="1">
    <location>
        <begin position="193"/>
        <end position="376"/>
    </location>
</feature>
<organism evidence="2 3">
    <name type="scientific">Glarea lozoyensis (strain ATCC 20868 / MF5171)</name>
    <dbReference type="NCBI Taxonomy" id="1116229"/>
    <lineage>
        <taxon>Eukaryota</taxon>
        <taxon>Fungi</taxon>
        <taxon>Dikarya</taxon>
        <taxon>Ascomycota</taxon>
        <taxon>Pezizomycotina</taxon>
        <taxon>Leotiomycetes</taxon>
        <taxon>Helotiales</taxon>
        <taxon>Helotiaceae</taxon>
        <taxon>Glarea</taxon>
    </lineage>
</organism>
<feature type="compositionally biased region" description="Basic and acidic residues" evidence="1">
    <location>
        <begin position="143"/>
        <end position="164"/>
    </location>
</feature>
<gene>
    <name evidence="2" type="ORF">GLAREA_09296</name>
</gene>
<dbReference type="Proteomes" id="UP000016922">
    <property type="component" value="Unassembled WGS sequence"/>
</dbReference>
<feature type="compositionally biased region" description="Basic and acidic residues" evidence="1">
    <location>
        <begin position="119"/>
        <end position="133"/>
    </location>
</feature>
<dbReference type="AlphaFoldDB" id="S3EG24"/>
<feature type="compositionally biased region" description="Basic and acidic residues" evidence="1">
    <location>
        <begin position="273"/>
        <end position="330"/>
    </location>
</feature>
<keyword evidence="3" id="KW-1185">Reference proteome</keyword>
<dbReference type="GeneID" id="19468344"/>
<reference evidence="2 3" key="1">
    <citation type="journal article" date="2013" name="BMC Genomics">
        <title>Genomics-driven discovery of the pneumocandin biosynthetic gene cluster in the fungus Glarea lozoyensis.</title>
        <authorList>
            <person name="Chen L."/>
            <person name="Yue Q."/>
            <person name="Zhang X."/>
            <person name="Xiang M."/>
            <person name="Wang C."/>
            <person name="Li S."/>
            <person name="Che Y."/>
            <person name="Ortiz-Lopez F.J."/>
            <person name="Bills G.F."/>
            <person name="Liu X."/>
            <person name="An Z."/>
        </authorList>
    </citation>
    <scope>NUCLEOTIDE SEQUENCE [LARGE SCALE GENOMIC DNA]</scope>
    <source>
        <strain evidence="3">ATCC 20868 / MF5171</strain>
    </source>
</reference>
<evidence type="ECO:0000313" key="2">
    <source>
        <dbReference type="EMBL" id="EPE37133.1"/>
    </source>
</evidence>
<name>S3EG24_GLAL2</name>